<reference evidence="5" key="2">
    <citation type="submission" date="2023-07" db="EMBL/GenBank/DDBJ databases">
        <title>A gut symbiont ubiquitin homologue binds and inactivates peptidyl-prolyl isomerase to mediate the interbacterial arms race in the human gut.</title>
        <authorList>
            <person name="Jiang K."/>
            <person name="Li W."/>
            <person name="Tong M."/>
            <person name="Xu J."/>
            <person name="Chen Z."/>
            <person name="Yang Y."/>
            <person name="Zang Y."/>
            <person name="Jiao X."/>
            <person name="Liu C."/>
            <person name="Lim B."/>
            <person name="Jiang X."/>
            <person name="Wang J."/>
            <person name="Wu D."/>
            <person name="Wang M."/>
            <person name="Liu S.-J."/>
            <person name="Shao F."/>
            <person name="Gao X."/>
        </authorList>
    </citation>
    <scope>NUCLEOTIDE SEQUENCE [LARGE SCALE GENOMIC DNA]</scope>
    <source>
        <strain evidence="5">GS077</strain>
    </source>
</reference>
<keyword evidence="1" id="KW-1133">Transmembrane helix</keyword>
<proteinExistence type="predicted"/>
<dbReference type="RefSeq" id="WP_032568912.1">
    <property type="nucleotide sequence ID" value="NZ_CP043610.1"/>
</dbReference>
<dbReference type="EMBL" id="QRZH01000015">
    <property type="protein sequence ID" value="RGV50766.1"/>
    <property type="molecule type" value="Genomic_DNA"/>
</dbReference>
<evidence type="ECO:0000313" key="2">
    <source>
        <dbReference type="EMBL" id="MDT6977898.1"/>
    </source>
</evidence>
<evidence type="ECO:0000313" key="3">
    <source>
        <dbReference type="EMBL" id="RGV50766.1"/>
    </source>
</evidence>
<dbReference type="AlphaFoldDB" id="A0A3E5IBY2"/>
<evidence type="ECO:0000313" key="4">
    <source>
        <dbReference type="Proteomes" id="UP000286270"/>
    </source>
</evidence>
<accession>A0A3E5IBY2</accession>
<sequence>MGYKNNDLKKGAKFALFVSSYLPLFILVILRQLSDNYNYLHWGGISINSIKIFLSFFGLSSVLTLVSILGIIGLYNTLKNIEDISENGFNAQIIDIKNKNSESIGYIATYIIPFLFQSLNGWYEGISILFLMGIIYRIYINSSMILINPILSCKYSIYDIEYSKNKKIKNGFIISKDNSLQDEDKIKLYEIGNKLFFAINKE</sequence>
<feature type="transmembrane region" description="Helical" evidence="1">
    <location>
        <begin position="128"/>
        <end position="147"/>
    </location>
</feature>
<name>A0A3E5IBY2_BACFG</name>
<feature type="transmembrane region" description="Helical" evidence="1">
    <location>
        <begin position="104"/>
        <end position="122"/>
    </location>
</feature>
<evidence type="ECO:0008006" key="6">
    <source>
        <dbReference type="Google" id="ProtNLM"/>
    </source>
</evidence>
<dbReference type="Proteomes" id="UP000286270">
    <property type="component" value="Unassembled WGS sequence"/>
</dbReference>
<evidence type="ECO:0000313" key="5">
    <source>
        <dbReference type="Proteomes" id="UP001258434"/>
    </source>
</evidence>
<reference evidence="2" key="4">
    <citation type="submission" date="2024-03" db="EMBL/GenBank/DDBJ databases">
        <title>A gut symbiont ubiquitin homologue binds and inactivates peptidyl-prolyl isomerase to mediate the interbacterial arms race in the human gut.</title>
        <authorList>
            <person name="Jiang K."/>
            <person name="Li W."/>
            <person name="Tong M."/>
            <person name="Xu J."/>
            <person name="Chen Z."/>
            <person name="Yang Y."/>
            <person name="Zang Y."/>
            <person name="Jiao X."/>
            <person name="Liu C."/>
            <person name="Lim B."/>
            <person name="Jiang X."/>
            <person name="Wang J."/>
            <person name="Wu D."/>
            <person name="Wang M."/>
            <person name="Liu S.-J."/>
            <person name="Shao F."/>
            <person name="Gao X."/>
        </authorList>
    </citation>
    <scope>NUCLEOTIDE SEQUENCE</scope>
    <source>
        <strain evidence="2">GS077</strain>
    </source>
</reference>
<comment type="caution">
    <text evidence="3">The sequence shown here is derived from an EMBL/GenBank/DDBJ whole genome shotgun (WGS) entry which is preliminary data.</text>
</comment>
<dbReference type="EMBL" id="JAVFHL010000001">
    <property type="protein sequence ID" value="MDT6977898.1"/>
    <property type="molecule type" value="Genomic_DNA"/>
</dbReference>
<gene>
    <name evidence="2" type="ORF">BFGS077_003204</name>
    <name evidence="3" type="ORF">DWW08_16230</name>
</gene>
<keyword evidence="1" id="KW-0472">Membrane</keyword>
<keyword evidence="1" id="KW-0812">Transmembrane</keyword>
<dbReference type="Proteomes" id="UP001258434">
    <property type="component" value="Unassembled WGS sequence"/>
</dbReference>
<feature type="transmembrane region" description="Helical" evidence="1">
    <location>
        <begin position="50"/>
        <end position="75"/>
    </location>
</feature>
<reference evidence="2 5" key="3">
    <citation type="submission" date="2023-08" db="EMBL/GenBank/DDBJ databases">
        <authorList>
            <person name="Du M."/>
            <person name="Liu C."/>
            <person name="Liu S.-J."/>
        </authorList>
    </citation>
    <scope>NUCLEOTIDE SEQUENCE [LARGE SCALE GENOMIC DNA]</scope>
    <source>
        <strain evidence="2 5">GS077</strain>
    </source>
</reference>
<feature type="transmembrane region" description="Helical" evidence="1">
    <location>
        <begin position="12"/>
        <end position="30"/>
    </location>
</feature>
<organism evidence="3 4">
    <name type="scientific">Bacteroides fragilis</name>
    <dbReference type="NCBI Taxonomy" id="817"/>
    <lineage>
        <taxon>Bacteria</taxon>
        <taxon>Pseudomonadati</taxon>
        <taxon>Bacteroidota</taxon>
        <taxon>Bacteroidia</taxon>
        <taxon>Bacteroidales</taxon>
        <taxon>Bacteroidaceae</taxon>
        <taxon>Bacteroides</taxon>
    </lineage>
</organism>
<protein>
    <recommendedName>
        <fullName evidence="6">Transmembrane protein</fullName>
    </recommendedName>
</protein>
<reference evidence="3 4" key="1">
    <citation type="submission" date="2018-08" db="EMBL/GenBank/DDBJ databases">
        <title>A genome reference for cultivated species of the human gut microbiota.</title>
        <authorList>
            <person name="Zou Y."/>
            <person name="Xue W."/>
            <person name="Luo G."/>
        </authorList>
    </citation>
    <scope>NUCLEOTIDE SEQUENCE [LARGE SCALE GENOMIC DNA]</scope>
    <source>
        <strain evidence="3 4">AF14-26</strain>
    </source>
</reference>
<evidence type="ECO:0000256" key="1">
    <source>
        <dbReference type="SAM" id="Phobius"/>
    </source>
</evidence>